<organism evidence="2 3">
    <name type="scientific">Roseospira marina</name>
    <dbReference type="NCBI Taxonomy" id="140057"/>
    <lineage>
        <taxon>Bacteria</taxon>
        <taxon>Pseudomonadati</taxon>
        <taxon>Pseudomonadota</taxon>
        <taxon>Alphaproteobacteria</taxon>
        <taxon>Rhodospirillales</taxon>
        <taxon>Rhodospirillaceae</taxon>
        <taxon>Roseospira</taxon>
    </lineage>
</organism>
<proteinExistence type="predicted"/>
<evidence type="ECO:0000313" key="2">
    <source>
        <dbReference type="EMBL" id="KAA5607430.1"/>
    </source>
</evidence>
<gene>
    <name evidence="2" type="ORF">F1188_01305</name>
</gene>
<dbReference type="PANTHER" id="PTHR33371">
    <property type="entry name" value="INTERMEMBRANE PHOSPHOLIPID TRANSPORT SYSTEM BINDING PROTEIN MLAD-RELATED"/>
    <property type="match status" value="1"/>
</dbReference>
<sequence>MSFEARREMGVGAAVLTAAVMMFGFSALGIGDRSEGTLGGDGAYDLKARFGQADGIAPGTAVRMAGIPVGEVVSLHLDPYYRAVVTFRVMDTVEVPEDSAAAIQTDGLMGGKFVELEPGGALDVLGPGDWLDYSQDSVIIEDLLSKIVARAKQERGLDPNKPVGY</sequence>
<accession>A0A5M6IGJ6</accession>
<dbReference type="InterPro" id="IPR052336">
    <property type="entry name" value="MlaD_Phospholipid_Transporter"/>
</dbReference>
<dbReference type="InterPro" id="IPR003399">
    <property type="entry name" value="Mce/MlaD"/>
</dbReference>
<reference evidence="2 3" key="1">
    <citation type="submission" date="2019-09" db="EMBL/GenBank/DDBJ databases">
        <title>Genome sequence of Roseospira marina, one of the more divergent members of the non-sulfur purple photosynthetic bacterial family, the Rhodospirillaceae.</title>
        <authorList>
            <person name="Meyer T."/>
            <person name="Kyndt J."/>
        </authorList>
    </citation>
    <scope>NUCLEOTIDE SEQUENCE [LARGE SCALE GENOMIC DNA]</scope>
    <source>
        <strain evidence="2 3">DSM 15113</strain>
    </source>
</reference>
<evidence type="ECO:0000259" key="1">
    <source>
        <dbReference type="Pfam" id="PF02470"/>
    </source>
</evidence>
<name>A0A5M6IGJ6_9PROT</name>
<protein>
    <submittedName>
        <fullName evidence="2">MCE family protein</fullName>
    </submittedName>
</protein>
<dbReference type="RefSeq" id="WP_170284103.1">
    <property type="nucleotide sequence ID" value="NZ_JACHII010000001.1"/>
</dbReference>
<dbReference type="AlphaFoldDB" id="A0A5M6IGJ6"/>
<dbReference type="Pfam" id="PF02470">
    <property type="entry name" value="MlaD"/>
    <property type="match status" value="1"/>
</dbReference>
<evidence type="ECO:0000313" key="3">
    <source>
        <dbReference type="Proteomes" id="UP000324065"/>
    </source>
</evidence>
<dbReference type="Proteomes" id="UP000324065">
    <property type="component" value="Unassembled WGS sequence"/>
</dbReference>
<dbReference type="EMBL" id="VWPJ01000001">
    <property type="protein sequence ID" value="KAA5607430.1"/>
    <property type="molecule type" value="Genomic_DNA"/>
</dbReference>
<dbReference type="PANTHER" id="PTHR33371:SF4">
    <property type="entry name" value="INTERMEMBRANE PHOSPHOLIPID TRANSPORT SYSTEM BINDING PROTEIN MLAD"/>
    <property type="match status" value="1"/>
</dbReference>
<feature type="domain" description="Mce/MlaD" evidence="1">
    <location>
        <begin position="43"/>
        <end position="119"/>
    </location>
</feature>
<keyword evidence="3" id="KW-1185">Reference proteome</keyword>
<comment type="caution">
    <text evidence="2">The sequence shown here is derived from an EMBL/GenBank/DDBJ whole genome shotgun (WGS) entry which is preliminary data.</text>
</comment>